<accession>A0A4Y7SWS6</accession>
<dbReference type="EMBL" id="QPFP01000051">
    <property type="protein sequence ID" value="TEB26084.1"/>
    <property type="molecule type" value="Genomic_DNA"/>
</dbReference>
<comment type="caution">
    <text evidence="2">The sequence shown here is derived from an EMBL/GenBank/DDBJ whole genome shotgun (WGS) entry which is preliminary data.</text>
</comment>
<evidence type="ECO:0000256" key="1">
    <source>
        <dbReference type="SAM" id="MobiDB-lite"/>
    </source>
</evidence>
<sequence length="129" mass="14280">MTTTSDRQTLRLKLLYLHLPALSINVFPVRWVSVIMSSTLEHVHAPDDRGATSSKFEARRKGKVKSDRDLSAASPFSSLPYVDRSLLDSSTHSTRYRFKPTSSSESIPKFLLFSSLLIPGTCPGSIQPG</sequence>
<organism evidence="2 3">
    <name type="scientific">Coprinellus micaceus</name>
    <name type="common">Glistening ink-cap mushroom</name>
    <name type="synonym">Coprinus micaceus</name>
    <dbReference type="NCBI Taxonomy" id="71717"/>
    <lineage>
        <taxon>Eukaryota</taxon>
        <taxon>Fungi</taxon>
        <taxon>Dikarya</taxon>
        <taxon>Basidiomycota</taxon>
        <taxon>Agaricomycotina</taxon>
        <taxon>Agaricomycetes</taxon>
        <taxon>Agaricomycetidae</taxon>
        <taxon>Agaricales</taxon>
        <taxon>Agaricineae</taxon>
        <taxon>Psathyrellaceae</taxon>
        <taxon>Coprinellus</taxon>
    </lineage>
</organism>
<feature type="region of interest" description="Disordered" evidence="1">
    <location>
        <begin position="44"/>
        <end position="76"/>
    </location>
</feature>
<gene>
    <name evidence="2" type="ORF">FA13DRAFT_1110910</name>
</gene>
<feature type="compositionally biased region" description="Basic and acidic residues" evidence="1">
    <location>
        <begin position="44"/>
        <end position="70"/>
    </location>
</feature>
<reference evidence="2 3" key="1">
    <citation type="journal article" date="2019" name="Nat. Ecol. Evol.">
        <title>Megaphylogeny resolves global patterns of mushroom evolution.</title>
        <authorList>
            <person name="Varga T."/>
            <person name="Krizsan K."/>
            <person name="Foldi C."/>
            <person name="Dima B."/>
            <person name="Sanchez-Garcia M."/>
            <person name="Sanchez-Ramirez S."/>
            <person name="Szollosi G.J."/>
            <person name="Szarkandi J.G."/>
            <person name="Papp V."/>
            <person name="Albert L."/>
            <person name="Andreopoulos W."/>
            <person name="Angelini C."/>
            <person name="Antonin V."/>
            <person name="Barry K.W."/>
            <person name="Bougher N.L."/>
            <person name="Buchanan P."/>
            <person name="Buyck B."/>
            <person name="Bense V."/>
            <person name="Catcheside P."/>
            <person name="Chovatia M."/>
            <person name="Cooper J."/>
            <person name="Damon W."/>
            <person name="Desjardin D."/>
            <person name="Finy P."/>
            <person name="Geml J."/>
            <person name="Haridas S."/>
            <person name="Hughes K."/>
            <person name="Justo A."/>
            <person name="Karasinski D."/>
            <person name="Kautmanova I."/>
            <person name="Kiss B."/>
            <person name="Kocsube S."/>
            <person name="Kotiranta H."/>
            <person name="LaButti K.M."/>
            <person name="Lechner B.E."/>
            <person name="Liimatainen K."/>
            <person name="Lipzen A."/>
            <person name="Lukacs Z."/>
            <person name="Mihaltcheva S."/>
            <person name="Morgado L.N."/>
            <person name="Niskanen T."/>
            <person name="Noordeloos M.E."/>
            <person name="Ohm R.A."/>
            <person name="Ortiz-Santana B."/>
            <person name="Ovrebo C."/>
            <person name="Racz N."/>
            <person name="Riley R."/>
            <person name="Savchenko A."/>
            <person name="Shiryaev A."/>
            <person name="Soop K."/>
            <person name="Spirin V."/>
            <person name="Szebenyi C."/>
            <person name="Tomsovsky M."/>
            <person name="Tulloss R.E."/>
            <person name="Uehling J."/>
            <person name="Grigoriev I.V."/>
            <person name="Vagvolgyi C."/>
            <person name="Papp T."/>
            <person name="Martin F.M."/>
            <person name="Miettinen O."/>
            <person name="Hibbett D.S."/>
            <person name="Nagy L.G."/>
        </authorList>
    </citation>
    <scope>NUCLEOTIDE SEQUENCE [LARGE SCALE GENOMIC DNA]</scope>
    <source>
        <strain evidence="2 3">FP101781</strain>
    </source>
</reference>
<name>A0A4Y7SWS6_COPMI</name>
<dbReference type="AlphaFoldDB" id="A0A4Y7SWS6"/>
<dbReference type="Proteomes" id="UP000298030">
    <property type="component" value="Unassembled WGS sequence"/>
</dbReference>
<keyword evidence="3" id="KW-1185">Reference proteome</keyword>
<proteinExistence type="predicted"/>
<evidence type="ECO:0000313" key="3">
    <source>
        <dbReference type="Proteomes" id="UP000298030"/>
    </source>
</evidence>
<evidence type="ECO:0000313" key="2">
    <source>
        <dbReference type="EMBL" id="TEB26084.1"/>
    </source>
</evidence>
<protein>
    <submittedName>
        <fullName evidence="2">Uncharacterized protein</fullName>
    </submittedName>
</protein>